<dbReference type="RefSeq" id="WP_166844343.1">
    <property type="nucleotide sequence ID" value="NZ_JAAONY010000002.1"/>
</dbReference>
<reference evidence="1 2" key="1">
    <citation type="submission" date="2020-08" db="EMBL/GenBank/DDBJ databases">
        <title>Genomic Encyclopedia of Type Strains, Phase IV (KMG-IV): sequencing the most valuable type-strain genomes for metagenomic binning, comparative biology and taxonomic classification.</title>
        <authorList>
            <person name="Goeker M."/>
        </authorList>
    </citation>
    <scope>NUCLEOTIDE SEQUENCE [LARGE SCALE GENOMIC DNA]</scope>
    <source>
        <strain evidence="1 2">DSM 22368</strain>
    </source>
</reference>
<organism evidence="1 2">
    <name type="scientific">Pseudoteredinibacter isoporae</name>
    <dbReference type="NCBI Taxonomy" id="570281"/>
    <lineage>
        <taxon>Bacteria</taxon>
        <taxon>Pseudomonadati</taxon>
        <taxon>Pseudomonadota</taxon>
        <taxon>Gammaproteobacteria</taxon>
        <taxon>Cellvibrionales</taxon>
        <taxon>Cellvibrionaceae</taxon>
        <taxon>Pseudoteredinibacter</taxon>
    </lineage>
</organism>
<evidence type="ECO:0000313" key="2">
    <source>
        <dbReference type="Proteomes" id="UP000528457"/>
    </source>
</evidence>
<accession>A0A7X0JSZ1</accession>
<sequence length="87" mass="9512">MDTVLFEIVELANGDVALQRADDKGEPLLTIHFSEESNFYLQDAKIEVARAMVQAGLEAASEIAEANRAEEGIEDIDEADQGPVQIH</sequence>
<dbReference type="AlphaFoldDB" id="A0A7X0JSZ1"/>
<dbReference type="EMBL" id="JACHHT010000002">
    <property type="protein sequence ID" value="MBB6521572.1"/>
    <property type="molecule type" value="Genomic_DNA"/>
</dbReference>
<protein>
    <submittedName>
        <fullName evidence="1">Uncharacterized protein</fullName>
    </submittedName>
</protein>
<dbReference type="Proteomes" id="UP000528457">
    <property type="component" value="Unassembled WGS sequence"/>
</dbReference>
<name>A0A7X0JSZ1_9GAMM</name>
<dbReference type="InParanoid" id="A0A7X0JSZ1"/>
<keyword evidence="2" id="KW-1185">Reference proteome</keyword>
<proteinExistence type="predicted"/>
<evidence type="ECO:0000313" key="1">
    <source>
        <dbReference type="EMBL" id="MBB6521572.1"/>
    </source>
</evidence>
<gene>
    <name evidence="1" type="ORF">HNR48_001857</name>
</gene>
<comment type="caution">
    <text evidence="1">The sequence shown here is derived from an EMBL/GenBank/DDBJ whole genome shotgun (WGS) entry which is preliminary data.</text>
</comment>